<evidence type="ECO:0000313" key="2">
    <source>
        <dbReference type="EMBL" id="MCK9684518.1"/>
    </source>
</evidence>
<accession>A0A9X1YEG7</accession>
<dbReference type="AlphaFoldDB" id="A0A9X1YEG7"/>
<dbReference type="EMBL" id="JAJLJH010000001">
    <property type="protein sequence ID" value="MCK9684518.1"/>
    <property type="molecule type" value="Genomic_DNA"/>
</dbReference>
<comment type="caution">
    <text evidence="2">The sequence shown here is derived from an EMBL/GenBank/DDBJ whole genome shotgun (WGS) entry which is preliminary data.</text>
</comment>
<organism evidence="2 3">
    <name type="scientific">Scleromatobacter humisilvae</name>
    <dbReference type="NCBI Taxonomy" id="2897159"/>
    <lineage>
        <taxon>Bacteria</taxon>
        <taxon>Pseudomonadati</taxon>
        <taxon>Pseudomonadota</taxon>
        <taxon>Betaproteobacteria</taxon>
        <taxon>Burkholderiales</taxon>
        <taxon>Sphaerotilaceae</taxon>
        <taxon>Scleromatobacter</taxon>
    </lineage>
</organism>
<reference evidence="2" key="1">
    <citation type="submission" date="2021-11" db="EMBL/GenBank/DDBJ databases">
        <title>BS-T2-15 a new species belonging to the Comamonadaceae family isolated from the soil of a French oak forest.</title>
        <authorList>
            <person name="Mieszkin S."/>
            <person name="Alain K."/>
        </authorList>
    </citation>
    <scope>NUCLEOTIDE SEQUENCE</scope>
    <source>
        <strain evidence="2">BS-T2-15</strain>
    </source>
</reference>
<feature type="chain" id="PRO_5040744591" evidence="1">
    <location>
        <begin position="35"/>
        <end position="229"/>
    </location>
</feature>
<proteinExistence type="predicted"/>
<keyword evidence="3" id="KW-1185">Reference proteome</keyword>
<dbReference type="RefSeq" id="WP_275680546.1">
    <property type="nucleotide sequence ID" value="NZ_JAJLJH010000001.1"/>
</dbReference>
<name>A0A9X1YEG7_9BURK</name>
<keyword evidence="1" id="KW-0732">Signal</keyword>
<gene>
    <name evidence="2" type="ORF">LPC04_02220</name>
</gene>
<feature type="signal peptide" evidence="1">
    <location>
        <begin position="1"/>
        <end position="34"/>
    </location>
</feature>
<sequence>MHLPSSSPRHPSVRRTLVCAVHIAIGLLATAATAADNGMPQPARIVTDDVVYDHSQVEWSEAYLQWVATFARGNSPVSDTTGALCAAKQEGDVWFLATSDGTGPVERSCTIPNGKTLFVPLATTVERSGNKEPVCESMARLASGSLTHVSQLTMTIDGVAVDNMPSHRIPTGDCFALGARQFPPSRAKTAVADGWYVMLAPLSAGPHTIVVNARYDSTPLSTTYHLDVR</sequence>
<protein>
    <submittedName>
        <fullName evidence="2">Uncharacterized protein</fullName>
    </submittedName>
</protein>
<evidence type="ECO:0000313" key="3">
    <source>
        <dbReference type="Proteomes" id="UP001139353"/>
    </source>
</evidence>
<dbReference type="Proteomes" id="UP001139353">
    <property type="component" value="Unassembled WGS sequence"/>
</dbReference>
<evidence type="ECO:0000256" key="1">
    <source>
        <dbReference type="SAM" id="SignalP"/>
    </source>
</evidence>